<protein>
    <submittedName>
        <fullName evidence="2">Uncharacterized protein</fullName>
    </submittedName>
</protein>
<dbReference type="AlphaFoldDB" id="A0A0A9FED1"/>
<feature type="region of interest" description="Disordered" evidence="1">
    <location>
        <begin position="1"/>
        <end position="33"/>
    </location>
</feature>
<proteinExistence type="predicted"/>
<name>A0A0A9FED1_ARUDO</name>
<organism evidence="2">
    <name type="scientific">Arundo donax</name>
    <name type="common">Giant reed</name>
    <name type="synonym">Donax arundinaceus</name>
    <dbReference type="NCBI Taxonomy" id="35708"/>
    <lineage>
        <taxon>Eukaryota</taxon>
        <taxon>Viridiplantae</taxon>
        <taxon>Streptophyta</taxon>
        <taxon>Embryophyta</taxon>
        <taxon>Tracheophyta</taxon>
        <taxon>Spermatophyta</taxon>
        <taxon>Magnoliopsida</taxon>
        <taxon>Liliopsida</taxon>
        <taxon>Poales</taxon>
        <taxon>Poaceae</taxon>
        <taxon>PACMAD clade</taxon>
        <taxon>Arundinoideae</taxon>
        <taxon>Arundineae</taxon>
        <taxon>Arundo</taxon>
    </lineage>
</organism>
<reference evidence="2" key="1">
    <citation type="submission" date="2014-09" db="EMBL/GenBank/DDBJ databases">
        <authorList>
            <person name="Magalhaes I.L.F."/>
            <person name="Oliveira U."/>
            <person name="Santos F.R."/>
            <person name="Vidigal T.H.D.A."/>
            <person name="Brescovit A.D."/>
            <person name="Santos A.J."/>
        </authorList>
    </citation>
    <scope>NUCLEOTIDE SEQUENCE</scope>
    <source>
        <tissue evidence="2">Shoot tissue taken approximately 20 cm above the soil surface</tissue>
    </source>
</reference>
<evidence type="ECO:0000313" key="2">
    <source>
        <dbReference type="EMBL" id="JAE08491.1"/>
    </source>
</evidence>
<sequence length="33" mass="3566">MRWARWRPSSFGPPGARSSSGTSRWGGTATARS</sequence>
<feature type="compositionally biased region" description="Low complexity" evidence="1">
    <location>
        <begin position="15"/>
        <end position="33"/>
    </location>
</feature>
<accession>A0A0A9FED1</accession>
<evidence type="ECO:0000256" key="1">
    <source>
        <dbReference type="SAM" id="MobiDB-lite"/>
    </source>
</evidence>
<reference evidence="2" key="2">
    <citation type="journal article" date="2015" name="Data Brief">
        <title>Shoot transcriptome of the giant reed, Arundo donax.</title>
        <authorList>
            <person name="Barrero R.A."/>
            <person name="Guerrero F.D."/>
            <person name="Moolhuijzen P."/>
            <person name="Goolsby J.A."/>
            <person name="Tidwell J."/>
            <person name="Bellgard S.E."/>
            <person name="Bellgard M.I."/>
        </authorList>
    </citation>
    <scope>NUCLEOTIDE SEQUENCE</scope>
    <source>
        <tissue evidence="2">Shoot tissue taken approximately 20 cm above the soil surface</tissue>
    </source>
</reference>
<dbReference type="EMBL" id="GBRH01189405">
    <property type="protein sequence ID" value="JAE08491.1"/>
    <property type="molecule type" value="Transcribed_RNA"/>
</dbReference>